<dbReference type="SUPFAM" id="SSF47459">
    <property type="entry name" value="HLH, helix-loop-helix DNA-binding domain"/>
    <property type="match status" value="1"/>
</dbReference>
<dbReference type="PANTHER" id="PTHR46196:SF21">
    <property type="entry name" value="BHLH TRANSCRIPTION FACTOR-LIKE PROTEIN"/>
    <property type="match status" value="1"/>
</dbReference>
<sequence>MPLKRVKQKEAVNRWKAMIIKGSMGNKIIVEKDLKRGSRVPSVGKEQLEALVGGVVGIGGVSDGCGSSDTANSWTAIKTASGVAEEAGWKRFLQGELGEGGIVILLLFEMFYVVFIVFWILTWEDAYYNNPDDYDSSENKHCQNILEQIGYGKFSHNALGLAVAKMSYHAYSLGEGIVGQVAVTGKHRWICADNQVSGSGLSFEFADGWQSQFSAGIRTIAVVAVAPLGVVQLGSLNKVIEDMGFVAHIRNLFQNCSMAQCPSQIQGSLKSSLSQLDISKENLSSDVMPTGFYNPQKSMKSETADVLMSLQCSGRNYALHSACQKMSDNVAKQEGPELYSDESSILLQSISNMMNVEHHDFEEMKPLYGRKCEEGSSGCKDVRFESENNVSSFLSDFITDNDFICPSEKVRVDSACFPSAFLDTVVCETDKLHCVDNNQKGVLNFTQPSDANSQHVEKSKFRTEPSYNDMSNVLNFPAGCELHEALGPSFLKGSKSFDWAAQFNQDMKTVEMSDEISTSQLTSESRPEHLLEALVANICHSNNDVNSELSFCTSMQSAMASGKNHEASTQNMYAINSEGYSIDQFSLVKEDKHHSLSSSSGICGVMSSKGVSSTFPSSSSGQLERSSEPSKNSKKRARPGESCRPRPRDRQLIQDRIKELRELVPNGAKCSIDSLLERAIKHMLFLQSITKHADKLTDFGDTKSKLHHMEADIVGSSNYEQGSSWAMEVGGHLKVHSILVENLSKNGQMLVEMLCEECSHFLEIAEAIRSLGLTILKGGTKVHGEKIWICFVVEFKKQIHYSIDCCVDRVKTTEMYTDWISCGRLFKYCNRRARVFTITDRFLETLLPLTV</sequence>
<evidence type="ECO:0000256" key="1">
    <source>
        <dbReference type="ARBA" id="ARBA00004123"/>
    </source>
</evidence>
<keyword evidence="6" id="KW-1133">Transmembrane helix</keyword>
<dbReference type="InterPro" id="IPR036638">
    <property type="entry name" value="HLH_DNA-bd_sf"/>
</dbReference>
<feature type="domain" description="BHLH" evidence="7">
    <location>
        <begin position="637"/>
        <end position="686"/>
    </location>
</feature>
<name>A0AAQ3NAA3_VIGMU</name>
<organism evidence="8 9">
    <name type="scientific">Vigna mungo</name>
    <name type="common">Black gram</name>
    <name type="synonym">Phaseolus mungo</name>
    <dbReference type="NCBI Taxonomy" id="3915"/>
    <lineage>
        <taxon>Eukaryota</taxon>
        <taxon>Viridiplantae</taxon>
        <taxon>Streptophyta</taxon>
        <taxon>Embryophyta</taxon>
        <taxon>Tracheophyta</taxon>
        <taxon>Spermatophyta</taxon>
        <taxon>Magnoliopsida</taxon>
        <taxon>eudicotyledons</taxon>
        <taxon>Gunneridae</taxon>
        <taxon>Pentapetalae</taxon>
        <taxon>rosids</taxon>
        <taxon>fabids</taxon>
        <taxon>Fabales</taxon>
        <taxon>Fabaceae</taxon>
        <taxon>Papilionoideae</taxon>
        <taxon>50 kb inversion clade</taxon>
        <taxon>NPAAA clade</taxon>
        <taxon>indigoferoid/millettioid clade</taxon>
        <taxon>Phaseoleae</taxon>
        <taxon>Vigna</taxon>
    </lineage>
</organism>
<dbReference type="PROSITE" id="PS50888">
    <property type="entry name" value="BHLH"/>
    <property type="match status" value="1"/>
</dbReference>
<evidence type="ECO:0000256" key="6">
    <source>
        <dbReference type="SAM" id="Phobius"/>
    </source>
</evidence>
<dbReference type="Pfam" id="PF23176">
    <property type="entry name" value="bHLH_LHW"/>
    <property type="match status" value="1"/>
</dbReference>
<keyword evidence="2" id="KW-0805">Transcription regulation</keyword>
<dbReference type="GO" id="GO:0003700">
    <property type="term" value="F:DNA-binding transcription factor activity"/>
    <property type="evidence" value="ECO:0007669"/>
    <property type="project" value="InterPro"/>
</dbReference>
<dbReference type="EMBL" id="CP144695">
    <property type="protein sequence ID" value="WVZ05915.1"/>
    <property type="molecule type" value="Genomic_DNA"/>
</dbReference>
<feature type="compositionally biased region" description="Low complexity" evidence="5">
    <location>
        <begin position="613"/>
        <end position="624"/>
    </location>
</feature>
<evidence type="ECO:0000313" key="8">
    <source>
        <dbReference type="EMBL" id="WVZ05915.1"/>
    </source>
</evidence>
<dbReference type="GO" id="GO:0005634">
    <property type="term" value="C:nucleus"/>
    <property type="evidence" value="ECO:0007669"/>
    <property type="project" value="UniProtKB-SubCell"/>
</dbReference>
<gene>
    <name evidence="8" type="ORF">V8G54_019261</name>
</gene>
<evidence type="ECO:0000313" key="9">
    <source>
        <dbReference type="Proteomes" id="UP001374535"/>
    </source>
</evidence>
<keyword evidence="4" id="KW-0539">Nucleus</keyword>
<evidence type="ECO:0000256" key="5">
    <source>
        <dbReference type="SAM" id="MobiDB-lite"/>
    </source>
</evidence>
<evidence type="ECO:0000256" key="4">
    <source>
        <dbReference type="ARBA" id="ARBA00023242"/>
    </source>
</evidence>
<reference evidence="8 9" key="1">
    <citation type="journal article" date="2023" name="Life. Sci Alliance">
        <title>Evolutionary insights into 3D genome organization and epigenetic landscape of Vigna mungo.</title>
        <authorList>
            <person name="Junaid A."/>
            <person name="Singh B."/>
            <person name="Bhatia S."/>
        </authorList>
    </citation>
    <scope>NUCLEOTIDE SEQUENCE [LARGE SCALE GENOMIC DNA]</scope>
    <source>
        <strain evidence="8">Urdbean</strain>
    </source>
</reference>
<accession>A0AAQ3NAA3</accession>
<evidence type="ECO:0000256" key="2">
    <source>
        <dbReference type="ARBA" id="ARBA00023015"/>
    </source>
</evidence>
<keyword evidence="6" id="KW-0812">Transmembrane</keyword>
<feature type="transmembrane region" description="Helical" evidence="6">
    <location>
        <begin position="100"/>
        <end position="121"/>
    </location>
</feature>
<keyword evidence="6" id="KW-0472">Membrane</keyword>
<comment type="subcellular location">
    <subcellularLocation>
        <location evidence="1">Nucleus</location>
    </subcellularLocation>
</comment>
<evidence type="ECO:0000256" key="3">
    <source>
        <dbReference type="ARBA" id="ARBA00023163"/>
    </source>
</evidence>
<dbReference type="InterPro" id="IPR011598">
    <property type="entry name" value="bHLH_dom"/>
</dbReference>
<feature type="compositionally biased region" description="Basic and acidic residues" evidence="5">
    <location>
        <begin position="638"/>
        <end position="652"/>
    </location>
</feature>
<dbReference type="PANTHER" id="PTHR46196">
    <property type="entry name" value="TRANSCRIPTION FACTOR BHLH155-LIKE ISOFORM X1-RELATED"/>
    <property type="match status" value="1"/>
</dbReference>
<dbReference type="Proteomes" id="UP001374535">
    <property type="component" value="Chromosome 6"/>
</dbReference>
<dbReference type="Pfam" id="PF14215">
    <property type="entry name" value="bHLH-MYC_N"/>
    <property type="match status" value="1"/>
</dbReference>
<feature type="region of interest" description="Disordered" evidence="5">
    <location>
        <begin position="613"/>
        <end position="652"/>
    </location>
</feature>
<dbReference type="GO" id="GO:0046983">
    <property type="term" value="F:protein dimerization activity"/>
    <property type="evidence" value="ECO:0007669"/>
    <property type="project" value="InterPro"/>
</dbReference>
<protein>
    <recommendedName>
        <fullName evidence="7">BHLH domain-containing protein</fullName>
    </recommendedName>
</protein>
<keyword evidence="9" id="KW-1185">Reference proteome</keyword>
<dbReference type="InterPro" id="IPR043561">
    <property type="entry name" value="LHW-like"/>
</dbReference>
<keyword evidence="3" id="KW-0804">Transcription</keyword>
<proteinExistence type="predicted"/>
<dbReference type="InterPro" id="IPR025610">
    <property type="entry name" value="MYC/MYB_N"/>
</dbReference>
<dbReference type="AlphaFoldDB" id="A0AAQ3NAA3"/>
<evidence type="ECO:0000259" key="7">
    <source>
        <dbReference type="PROSITE" id="PS50888"/>
    </source>
</evidence>